<dbReference type="InterPro" id="IPR029058">
    <property type="entry name" value="AB_hydrolase_fold"/>
</dbReference>
<dbReference type="PRINTS" id="PR00111">
    <property type="entry name" value="ABHYDROLASE"/>
</dbReference>
<dbReference type="AlphaFoldDB" id="A0A501PR99"/>
<evidence type="ECO:0000313" key="3">
    <source>
        <dbReference type="EMBL" id="TPD62983.1"/>
    </source>
</evidence>
<dbReference type="PANTHER" id="PTHR46118:SF4">
    <property type="entry name" value="PROTEIN ABHD11"/>
    <property type="match status" value="1"/>
</dbReference>
<keyword evidence="4" id="KW-1185">Reference proteome</keyword>
<proteinExistence type="predicted"/>
<keyword evidence="1 3" id="KW-0378">Hydrolase</keyword>
<reference evidence="4" key="1">
    <citation type="submission" date="2019-06" db="EMBL/GenBank/DDBJ databases">
        <title>The complete genome of Emcibacter congregatus ZYLT.</title>
        <authorList>
            <person name="Zhao Z."/>
        </authorList>
    </citation>
    <scope>NUCLEOTIDE SEQUENCE [LARGE SCALE GENOMIC DNA]</scope>
    <source>
        <strain evidence="4">MCCC 1A06723</strain>
    </source>
</reference>
<sequence>MKLRFDHYGEDGFPLIILHGLFGSASNFRTLAKLYGEKFSVFCLDLRNHGESPQDDDTSYDAMASDVVEFMDDQDIDTAHVIGHSMGGKVAMQLALTHPERVTKLIVGDIAPVSYPPHHVSVFDALNAIDLAAISSRGDAENVLKDYIAEPGVRLFLLSNLARRKDQGFYWRMNLPVLDAHYPDIAAAPTGTPFEKDCLFIRGELSDYIPDSFFPAIYKLFPYAQIETLAGAGHWLHAEKPQDFTKLVMDFLEE</sequence>
<gene>
    <name evidence="3" type="ORF">FIV46_02580</name>
</gene>
<evidence type="ECO:0000313" key="4">
    <source>
        <dbReference type="Proteomes" id="UP000319148"/>
    </source>
</evidence>
<feature type="domain" description="AB hydrolase-1" evidence="2">
    <location>
        <begin position="15"/>
        <end position="244"/>
    </location>
</feature>
<dbReference type="InterPro" id="IPR000639">
    <property type="entry name" value="Epox_hydrolase-like"/>
</dbReference>
<dbReference type="PANTHER" id="PTHR46118">
    <property type="entry name" value="PROTEIN ABHD11"/>
    <property type="match status" value="1"/>
</dbReference>
<dbReference type="RefSeq" id="WP_139938233.1">
    <property type="nucleotide sequence ID" value="NZ_JBHSYP010000022.1"/>
</dbReference>
<dbReference type="Pfam" id="PF12697">
    <property type="entry name" value="Abhydrolase_6"/>
    <property type="match status" value="1"/>
</dbReference>
<dbReference type="Proteomes" id="UP000319148">
    <property type="component" value="Unassembled WGS sequence"/>
</dbReference>
<evidence type="ECO:0000256" key="1">
    <source>
        <dbReference type="ARBA" id="ARBA00022801"/>
    </source>
</evidence>
<evidence type="ECO:0000259" key="2">
    <source>
        <dbReference type="Pfam" id="PF12697"/>
    </source>
</evidence>
<protein>
    <submittedName>
        <fullName evidence="3">Alpha/beta fold hydrolase</fullName>
    </submittedName>
</protein>
<dbReference type="EMBL" id="VFIY01000004">
    <property type="protein sequence ID" value="TPD62983.1"/>
    <property type="molecule type" value="Genomic_DNA"/>
</dbReference>
<organism evidence="3 4">
    <name type="scientific">Emcibacter nanhaiensis</name>
    <dbReference type="NCBI Taxonomy" id="1505037"/>
    <lineage>
        <taxon>Bacteria</taxon>
        <taxon>Pseudomonadati</taxon>
        <taxon>Pseudomonadota</taxon>
        <taxon>Alphaproteobacteria</taxon>
        <taxon>Emcibacterales</taxon>
        <taxon>Emcibacteraceae</taxon>
        <taxon>Emcibacter</taxon>
    </lineage>
</organism>
<comment type="caution">
    <text evidence="3">The sequence shown here is derived from an EMBL/GenBank/DDBJ whole genome shotgun (WGS) entry which is preliminary data.</text>
</comment>
<dbReference type="InterPro" id="IPR000073">
    <property type="entry name" value="AB_hydrolase_1"/>
</dbReference>
<dbReference type="OrthoDB" id="7172093at2"/>
<dbReference type="SUPFAM" id="SSF53474">
    <property type="entry name" value="alpha/beta-Hydrolases"/>
    <property type="match status" value="1"/>
</dbReference>
<name>A0A501PR99_9PROT</name>
<dbReference type="GO" id="GO:0016787">
    <property type="term" value="F:hydrolase activity"/>
    <property type="evidence" value="ECO:0007669"/>
    <property type="project" value="UniProtKB-KW"/>
</dbReference>
<dbReference type="Gene3D" id="3.40.50.1820">
    <property type="entry name" value="alpha/beta hydrolase"/>
    <property type="match status" value="1"/>
</dbReference>
<dbReference type="PRINTS" id="PR00412">
    <property type="entry name" value="EPOXHYDRLASE"/>
</dbReference>
<accession>A0A501PR99</accession>